<organism evidence="1">
    <name type="scientific">Dyadobacter sp. 676</name>
    <dbReference type="NCBI Taxonomy" id="3088362"/>
    <lineage>
        <taxon>Bacteria</taxon>
        <taxon>Pseudomonadati</taxon>
        <taxon>Bacteroidota</taxon>
        <taxon>Cytophagia</taxon>
        <taxon>Cytophagales</taxon>
        <taxon>Spirosomataceae</taxon>
        <taxon>Dyadobacter</taxon>
    </lineage>
</organism>
<evidence type="ECO:0000313" key="1">
    <source>
        <dbReference type="EMBL" id="XCH23464.1"/>
    </source>
</evidence>
<dbReference type="InterPro" id="IPR049249">
    <property type="entry name" value="DUF6882"/>
</dbReference>
<dbReference type="AlphaFoldDB" id="A0AAU8FH96"/>
<protein>
    <submittedName>
        <fullName evidence="1">DUF6882 domain-containing protein</fullName>
    </submittedName>
</protein>
<accession>A0AAU8FH96</accession>
<sequence>MDYDSFAKECIVKLTALQKQLSDEFDLNGYANWFYNQATGLLTFSTGETELNFKFFQVGSFSHKSGTWMWSWHNENTLRNAKETTMQVKDFGTEHNFAKLTEGRFSSDEFEAWEFTAIAAKLTNAIGAYRPVNEEGLKVFLVMTEFVDNETAKSIKDKYIECGDHEYRRVAFVCQHLNFTTRVGFEESFETYEGMELSDEDDFQAWCNECEVVRVAEDGWNDNAMEFAKIRVVCEGCYFKMKALNLNRPIRIHRWIL</sequence>
<dbReference type="RefSeq" id="WP_353718789.1">
    <property type="nucleotide sequence ID" value="NZ_CP159289.1"/>
</dbReference>
<proteinExistence type="predicted"/>
<dbReference type="EMBL" id="CP159289">
    <property type="protein sequence ID" value="XCH23464.1"/>
    <property type="molecule type" value="Genomic_DNA"/>
</dbReference>
<dbReference type="Pfam" id="PF21813">
    <property type="entry name" value="DUF6882"/>
    <property type="match status" value="1"/>
</dbReference>
<name>A0AAU8FH96_9BACT</name>
<reference evidence="1" key="1">
    <citation type="submission" date="2024-06" db="EMBL/GenBank/DDBJ databases">
        <title>Sequencing and assembly of the genome of Dyadobacter sp. strain 676, a symbiont of Cyamopsis tetragonoloba.</title>
        <authorList>
            <person name="Guro P."/>
            <person name="Sazanova A."/>
            <person name="Kuznetsova I."/>
            <person name="Belimov A."/>
            <person name="Safronova V."/>
        </authorList>
    </citation>
    <scope>NUCLEOTIDE SEQUENCE</scope>
    <source>
        <strain evidence="1">676</strain>
    </source>
</reference>
<gene>
    <name evidence="1" type="ORF">ABV298_24610</name>
</gene>